<dbReference type="Pfam" id="PF00439">
    <property type="entry name" value="Bromodomain"/>
    <property type="match status" value="1"/>
</dbReference>
<protein>
    <recommendedName>
        <fullName evidence="5">Bromo domain-containing protein</fullName>
    </recommendedName>
</protein>
<evidence type="ECO:0000256" key="2">
    <source>
        <dbReference type="PROSITE-ProRule" id="PRU00035"/>
    </source>
</evidence>
<dbReference type="InterPro" id="IPR036427">
    <property type="entry name" value="Bromodomain-like_sf"/>
</dbReference>
<feature type="compositionally biased region" description="Basic and acidic residues" evidence="4">
    <location>
        <begin position="468"/>
        <end position="478"/>
    </location>
</feature>
<sequence length="478" mass="53767">MGAEAMVVVPDKRWGTWEELILGGAVLRHGTQDWNVVASELRARTLYPYCFTPQACKAKYEDLRRRYSGSNAWFDELRKRRVAELKRELEKSEDSIGSLETKIEILKAEKRHSSKADCGSNGTESPAPLLRSDGNESFGKETSKDGLSASSFTQDTSISWSLYRQIPVLVSCAGTDIKQEVSVSLEEQKDLHTNKLVETGNREGGTPRKRRGMRKRKDCNIEAKEGSIGESDNHGSTNVVSSSRCKETSTSDCDQTIRLPGRDGNTKGACQIRSDCLIGIFNSIAEYKVAFVFRHRLDSQKRARYKKIIRQHMDFDMIRSRLVSCSIHSARELFRDLLLLANNALVFYSKRTREYKSAVALRDIVLKAYRQHFKGSYNKATSASLPMRSLYNPPVKPRSARRRPSQPKQSAKLDKAEKFVVNAPKVHPKPSDPDANVPLQSLLPAKKGVKRPLKVKTASAKPQSKTPLPKDKKAARQR</sequence>
<dbReference type="InterPro" id="IPR001487">
    <property type="entry name" value="Bromodomain"/>
</dbReference>
<evidence type="ECO:0000256" key="3">
    <source>
        <dbReference type="SAM" id="Coils"/>
    </source>
</evidence>
<dbReference type="OrthoDB" id="1742084at2759"/>
<organism evidence="6 7">
    <name type="scientific">Coffea canephora</name>
    <name type="common">Robusta coffee</name>
    <dbReference type="NCBI Taxonomy" id="49390"/>
    <lineage>
        <taxon>Eukaryota</taxon>
        <taxon>Viridiplantae</taxon>
        <taxon>Streptophyta</taxon>
        <taxon>Embryophyta</taxon>
        <taxon>Tracheophyta</taxon>
        <taxon>Spermatophyta</taxon>
        <taxon>Magnoliopsida</taxon>
        <taxon>eudicotyledons</taxon>
        <taxon>Gunneridae</taxon>
        <taxon>Pentapetalae</taxon>
        <taxon>asterids</taxon>
        <taxon>lamiids</taxon>
        <taxon>Gentianales</taxon>
        <taxon>Rubiaceae</taxon>
        <taxon>Ixoroideae</taxon>
        <taxon>Gardenieae complex</taxon>
        <taxon>Bertiereae - Coffeeae clade</taxon>
        <taxon>Coffeeae</taxon>
        <taxon>Coffea</taxon>
    </lineage>
</organism>
<feature type="compositionally biased region" description="Basic residues" evidence="4">
    <location>
        <begin position="207"/>
        <end position="217"/>
    </location>
</feature>
<dbReference type="EMBL" id="HG739088">
    <property type="protein sequence ID" value="CDO99607.1"/>
    <property type="molecule type" value="Genomic_DNA"/>
</dbReference>
<dbReference type="Proteomes" id="UP000295252">
    <property type="component" value="Chromosome IV"/>
</dbReference>
<evidence type="ECO:0000256" key="4">
    <source>
        <dbReference type="SAM" id="MobiDB-lite"/>
    </source>
</evidence>
<gene>
    <name evidence="6" type="ORF">GSCOC_T00029249001</name>
</gene>
<feature type="region of interest" description="Disordered" evidence="4">
    <location>
        <begin position="198"/>
        <end position="241"/>
    </location>
</feature>
<evidence type="ECO:0000256" key="1">
    <source>
        <dbReference type="ARBA" id="ARBA00023117"/>
    </source>
</evidence>
<evidence type="ECO:0000313" key="6">
    <source>
        <dbReference type="EMBL" id="CDO99607.1"/>
    </source>
</evidence>
<evidence type="ECO:0000259" key="5">
    <source>
        <dbReference type="PROSITE" id="PS50014"/>
    </source>
</evidence>
<dbReference type="SMART" id="SM00297">
    <property type="entry name" value="BROMO"/>
    <property type="match status" value="1"/>
</dbReference>
<evidence type="ECO:0000313" key="7">
    <source>
        <dbReference type="Proteomes" id="UP000295252"/>
    </source>
</evidence>
<feature type="compositionally biased region" description="Basic and acidic residues" evidence="4">
    <location>
        <begin position="218"/>
        <end position="233"/>
    </location>
</feature>
<feature type="region of interest" description="Disordered" evidence="4">
    <location>
        <begin position="114"/>
        <end position="151"/>
    </location>
</feature>
<dbReference type="Gramene" id="CDO99607">
    <property type="protein sequence ID" value="CDO99607"/>
    <property type="gene ID" value="GSCOC_T00029249001"/>
</dbReference>
<dbReference type="OMA" id="KRYSGCT"/>
<feature type="domain" description="Bromo" evidence="5">
    <location>
        <begin position="285"/>
        <end position="355"/>
    </location>
</feature>
<dbReference type="CDD" id="cd04369">
    <property type="entry name" value="Bromodomain"/>
    <property type="match status" value="1"/>
</dbReference>
<reference evidence="7" key="1">
    <citation type="journal article" date="2014" name="Science">
        <title>The coffee genome provides insight into the convergent evolution of caffeine biosynthesis.</title>
        <authorList>
            <person name="Denoeud F."/>
            <person name="Carretero-Paulet L."/>
            <person name="Dereeper A."/>
            <person name="Droc G."/>
            <person name="Guyot R."/>
            <person name="Pietrella M."/>
            <person name="Zheng C."/>
            <person name="Alberti A."/>
            <person name="Anthony F."/>
            <person name="Aprea G."/>
            <person name="Aury J.M."/>
            <person name="Bento P."/>
            <person name="Bernard M."/>
            <person name="Bocs S."/>
            <person name="Campa C."/>
            <person name="Cenci A."/>
            <person name="Combes M.C."/>
            <person name="Crouzillat D."/>
            <person name="Da Silva C."/>
            <person name="Daddiego L."/>
            <person name="De Bellis F."/>
            <person name="Dussert S."/>
            <person name="Garsmeur O."/>
            <person name="Gayraud T."/>
            <person name="Guignon V."/>
            <person name="Jahn K."/>
            <person name="Jamilloux V."/>
            <person name="Joet T."/>
            <person name="Labadie K."/>
            <person name="Lan T."/>
            <person name="Leclercq J."/>
            <person name="Lepelley M."/>
            <person name="Leroy T."/>
            <person name="Li L.T."/>
            <person name="Librado P."/>
            <person name="Lopez L."/>
            <person name="Munoz A."/>
            <person name="Noel B."/>
            <person name="Pallavicini A."/>
            <person name="Perrotta G."/>
            <person name="Poncet V."/>
            <person name="Pot D."/>
            <person name="Priyono X."/>
            <person name="Rigoreau M."/>
            <person name="Rouard M."/>
            <person name="Rozas J."/>
            <person name="Tranchant-Dubreuil C."/>
            <person name="VanBuren R."/>
            <person name="Zhang Q."/>
            <person name="Andrade A.C."/>
            <person name="Argout X."/>
            <person name="Bertrand B."/>
            <person name="de Kochko A."/>
            <person name="Graziosi G."/>
            <person name="Henry R.J."/>
            <person name="Jayarama X."/>
            <person name="Ming R."/>
            <person name="Nagai C."/>
            <person name="Rounsley S."/>
            <person name="Sankoff D."/>
            <person name="Giuliano G."/>
            <person name="Albert V.A."/>
            <person name="Wincker P."/>
            <person name="Lashermes P."/>
        </authorList>
    </citation>
    <scope>NUCLEOTIDE SEQUENCE [LARGE SCALE GENOMIC DNA]</scope>
    <source>
        <strain evidence="7">cv. DH200-94</strain>
    </source>
</reference>
<accession>A0A068TUA5</accession>
<keyword evidence="7" id="KW-1185">Reference proteome</keyword>
<dbReference type="PANTHER" id="PTHR37888">
    <property type="entry name" value="DNA-BINDING BROMODOMAIN-CONTAINING PROTEIN"/>
    <property type="match status" value="1"/>
</dbReference>
<feature type="coiled-coil region" evidence="3">
    <location>
        <begin position="82"/>
        <end position="109"/>
    </location>
</feature>
<dbReference type="AlphaFoldDB" id="A0A068TUA5"/>
<name>A0A068TUA5_COFCA</name>
<dbReference type="PANTHER" id="PTHR37888:SF4">
    <property type="entry name" value="OS07G0565300 PROTEIN"/>
    <property type="match status" value="1"/>
</dbReference>
<feature type="region of interest" description="Disordered" evidence="4">
    <location>
        <begin position="384"/>
        <end position="478"/>
    </location>
</feature>
<dbReference type="FunCoup" id="A0A068TUA5">
    <property type="interactions" value="38"/>
</dbReference>
<dbReference type="STRING" id="49390.A0A068TUA5"/>
<dbReference type="PROSITE" id="PS50014">
    <property type="entry name" value="BROMODOMAIN_2"/>
    <property type="match status" value="1"/>
</dbReference>
<dbReference type="SUPFAM" id="SSF47370">
    <property type="entry name" value="Bromodomain"/>
    <property type="match status" value="1"/>
</dbReference>
<keyword evidence="1 2" id="KW-0103">Bromodomain</keyword>
<dbReference type="PhylomeDB" id="A0A068TUA5"/>
<dbReference type="Gene3D" id="1.20.920.10">
    <property type="entry name" value="Bromodomain-like"/>
    <property type="match status" value="1"/>
</dbReference>
<dbReference type="InParanoid" id="A0A068TUA5"/>
<proteinExistence type="predicted"/>
<keyword evidence="3" id="KW-0175">Coiled coil</keyword>